<accession>A0AAW5U0I9</accession>
<dbReference type="Gene3D" id="2.70.98.10">
    <property type="match status" value="1"/>
</dbReference>
<dbReference type="EMBL" id="JAPDUS010000033">
    <property type="protein sequence ID" value="MCW4094563.1"/>
    <property type="molecule type" value="Genomic_DNA"/>
</dbReference>
<dbReference type="Proteomes" id="UP001209074">
    <property type="component" value="Unassembled WGS sequence"/>
</dbReference>
<protein>
    <submittedName>
        <fullName evidence="5">Glycoside hydrolase family 97 N-terminal domain-containing protein</fullName>
    </submittedName>
</protein>
<comment type="cofactor">
    <cofactor evidence="1">
        <name>Ca(2+)</name>
        <dbReference type="ChEBI" id="CHEBI:29108"/>
    </cofactor>
</comment>
<dbReference type="GO" id="GO:0030246">
    <property type="term" value="F:carbohydrate binding"/>
    <property type="evidence" value="ECO:0007669"/>
    <property type="project" value="InterPro"/>
</dbReference>
<dbReference type="InterPro" id="IPR014718">
    <property type="entry name" value="GH-type_carb-bd"/>
</dbReference>
<comment type="subunit">
    <text evidence="2">Monomer.</text>
</comment>
<dbReference type="RefSeq" id="WP_264980813.1">
    <property type="nucleotide sequence ID" value="NZ_JAPDUS010000033.1"/>
</dbReference>
<feature type="domain" description="Glycosyl-hydrolase 97 N-terminal" evidence="4">
    <location>
        <begin position="4"/>
        <end position="75"/>
    </location>
</feature>
<name>A0AAW5U0I9_9BACT</name>
<keyword evidence="3" id="KW-0106">Calcium</keyword>
<dbReference type="GO" id="GO:0016787">
    <property type="term" value="F:hydrolase activity"/>
    <property type="evidence" value="ECO:0007669"/>
    <property type="project" value="UniProtKB-KW"/>
</dbReference>
<dbReference type="AlphaFoldDB" id="A0AAW5U0I9"/>
<evidence type="ECO:0000313" key="5">
    <source>
        <dbReference type="EMBL" id="MCW4094563.1"/>
    </source>
</evidence>
<sequence>MTGWERTKPSYEEEYTSNAPMMQRSRSLVGYTFLCLFKVGNDGWALVSETGVSSAYPASRLSDYDAAKGYTVAFPQKGENNGIGLSEYAGIPCRAKHHGVPSPLAPHWSL</sequence>
<dbReference type="Pfam" id="PF14508">
    <property type="entry name" value="GH97_N"/>
    <property type="match status" value="1"/>
</dbReference>
<keyword evidence="5" id="KW-0378">Hydrolase</keyword>
<evidence type="ECO:0000259" key="4">
    <source>
        <dbReference type="Pfam" id="PF14508"/>
    </source>
</evidence>
<proteinExistence type="predicted"/>
<comment type="caution">
    <text evidence="5">The sequence shown here is derived from an EMBL/GenBank/DDBJ whole genome shotgun (WGS) entry which is preliminary data.</text>
</comment>
<reference evidence="5" key="1">
    <citation type="submission" date="2022-11" db="EMBL/GenBank/DDBJ databases">
        <title>Genomic repertoires linked with pathogenic potency of arthritogenic Prevotella copri isolated from the gut of rheumatoid arthritis patients.</title>
        <authorList>
            <person name="Nii T."/>
            <person name="Maeda Y."/>
            <person name="Motooka D."/>
            <person name="Naito M."/>
            <person name="Matsumoto Y."/>
            <person name="Ogawa T."/>
            <person name="Oguro-Igashira E."/>
            <person name="Kishikawa T."/>
            <person name="Yamashita M."/>
            <person name="Koizumi S."/>
            <person name="Kurakawa T."/>
            <person name="Okumura R."/>
            <person name="Kayama H."/>
            <person name="Murakami M."/>
            <person name="Sakaguchi T."/>
            <person name="Das B."/>
            <person name="Nakamura S."/>
            <person name="Okada Y."/>
            <person name="Kumanogoh A."/>
            <person name="Takeda K."/>
        </authorList>
    </citation>
    <scope>NUCLEOTIDE SEQUENCE</scope>
    <source>
        <strain evidence="5">N016-13</strain>
    </source>
</reference>
<evidence type="ECO:0000256" key="1">
    <source>
        <dbReference type="ARBA" id="ARBA00001913"/>
    </source>
</evidence>
<organism evidence="5 6">
    <name type="scientific">Segatella copri</name>
    <dbReference type="NCBI Taxonomy" id="165179"/>
    <lineage>
        <taxon>Bacteria</taxon>
        <taxon>Pseudomonadati</taxon>
        <taxon>Bacteroidota</taxon>
        <taxon>Bacteroidia</taxon>
        <taxon>Bacteroidales</taxon>
        <taxon>Prevotellaceae</taxon>
        <taxon>Segatella</taxon>
    </lineage>
</organism>
<dbReference type="InterPro" id="IPR029486">
    <property type="entry name" value="GH97_N"/>
</dbReference>
<evidence type="ECO:0000256" key="3">
    <source>
        <dbReference type="ARBA" id="ARBA00022837"/>
    </source>
</evidence>
<evidence type="ECO:0000256" key="2">
    <source>
        <dbReference type="ARBA" id="ARBA00011245"/>
    </source>
</evidence>
<evidence type="ECO:0000313" key="6">
    <source>
        <dbReference type="Proteomes" id="UP001209074"/>
    </source>
</evidence>
<gene>
    <name evidence="5" type="ORF">ONT05_13605</name>
</gene>